<organism evidence="1 2">
    <name type="scientific">Claviceps arundinis</name>
    <dbReference type="NCBI Taxonomy" id="1623583"/>
    <lineage>
        <taxon>Eukaryota</taxon>
        <taxon>Fungi</taxon>
        <taxon>Dikarya</taxon>
        <taxon>Ascomycota</taxon>
        <taxon>Pezizomycotina</taxon>
        <taxon>Sordariomycetes</taxon>
        <taxon>Hypocreomycetidae</taxon>
        <taxon>Hypocreales</taxon>
        <taxon>Clavicipitaceae</taxon>
        <taxon>Claviceps</taxon>
    </lineage>
</organism>
<reference evidence="1" key="1">
    <citation type="journal article" date="2020" name="bioRxiv">
        <title>Whole genome comparisons of ergot fungi reveals the divergence and evolution of species within the genus Claviceps are the result of varying mechanisms driving genome evolution and host range expansion.</title>
        <authorList>
            <person name="Wyka S.A."/>
            <person name="Mondo S.J."/>
            <person name="Liu M."/>
            <person name="Dettman J."/>
            <person name="Nalam V."/>
            <person name="Broders K.D."/>
        </authorList>
    </citation>
    <scope>NUCLEOTIDE SEQUENCE</scope>
    <source>
        <strain evidence="1">CCC 1102</strain>
    </source>
</reference>
<dbReference type="PANTHER" id="PTHR47843">
    <property type="entry name" value="BTB DOMAIN-CONTAINING PROTEIN-RELATED"/>
    <property type="match status" value="1"/>
</dbReference>
<dbReference type="InterPro" id="IPR011333">
    <property type="entry name" value="SKP1/BTB/POZ_sf"/>
</dbReference>
<evidence type="ECO:0000313" key="2">
    <source>
        <dbReference type="Proteomes" id="UP000784919"/>
    </source>
</evidence>
<protein>
    <recommendedName>
        <fullName evidence="3">BTB domain-containing protein</fullName>
    </recommendedName>
</protein>
<dbReference type="Proteomes" id="UP000784919">
    <property type="component" value="Unassembled WGS sequence"/>
</dbReference>
<sequence length="431" mass="49114">MTEHSATSRSTVGKDASELIGMCDTRGILWQMEEGAQPTCGVFEIKEHSHMLVRRMLDYIYTGDYDGFDSSILVQKDHLSPEDVAKLEIAGQVPLHVKMMELGNTYLVEGLSQLTSYKFTKHLASLLTTSVMSMLWTPGPLTVDAIRKSVIGDMREKLLRRPLAADIEELLEDVMKNVPQFTCDLLKSYLDTPHGSVPRAGAQFPFIRSGSGYHIRNSTYASSAQKHHYHEFEAARGVFEIKETSHMLVRRMLDYIYTGDYDNFDSSILLRKDHLSPQEVAEFDIADYLTLHIKMMELGDMYMVEGLSQLTSEKFAKHLASQTARDILVTIVPEVYALKSDSSDTIRKVVIDCMRQKMSRIPLADDVEEVLEDVAKNVPEFTCELLKSYMKVYDDSRMDYYPEPGDFECQQSPWTATYDYDYGGFEYDPYA</sequence>
<dbReference type="OrthoDB" id="6359816at2759"/>
<evidence type="ECO:0000313" key="1">
    <source>
        <dbReference type="EMBL" id="KAG5963530.1"/>
    </source>
</evidence>
<gene>
    <name evidence="1" type="ORF">E4U56_002707</name>
</gene>
<name>A0A9P7SNM1_9HYPO</name>
<evidence type="ECO:0008006" key="3">
    <source>
        <dbReference type="Google" id="ProtNLM"/>
    </source>
</evidence>
<comment type="caution">
    <text evidence="1">The sequence shown here is derived from an EMBL/GenBank/DDBJ whole genome shotgun (WGS) entry which is preliminary data.</text>
</comment>
<dbReference type="PANTHER" id="PTHR47843:SF5">
    <property type="entry name" value="BTB_POZ DOMAIN PROTEIN"/>
    <property type="match status" value="1"/>
</dbReference>
<dbReference type="AlphaFoldDB" id="A0A9P7SNM1"/>
<accession>A0A9P7SNM1</accession>
<proteinExistence type="predicted"/>
<dbReference type="EMBL" id="SRPS01000191">
    <property type="protein sequence ID" value="KAG5963530.1"/>
    <property type="molecule type" value="Genomic_DNA"/>
</dbReference>
<dbReference type="Gene3D" id="3.30.710.10">
    <property type="entry name" value="Potassium Channel Kv1.1, Chain A"/>
    <property type="match status" value="2"/>
</dbReference>